<dbReference type="Gene3D" id="3.30.9.10">
    <property type="entry name" value="D-Amino Acid Oxidase, subunit A, domain 2"/>
    <property type="match status" value="1"/>
</dbReference>
<keyword evidence="2" id="KW-0285">Flavoprotein</keyword>
<dbReference type="Pfam" id="PF01266">
    <property type="entry name" value="DAO"/>
    <property type="match status" value="1"/>
</dbReference>
<dbReference type="EMBL" id="JBHSGR010000002">
    <property type="protein sequence ID" value="MFC4692484.1"/>
    <property type="molecule type" value="Genomic_DNA"/>
</dbReference>
<dbReference type="InterPro" id="IPR006076">
    <property type="entry name" value="FAD-dep_OxRdtase"/>
</dbReference>
<dbReference type="RefSeq" id="WP_387986483.1">
    <property type="nucleotide sequence ID" value="NZ_JBHSGR010000002.1"/>
</dbReference>
<evidence type="ECO:0000313" key="7">
    <source>
        <dbReference type="EMBL" id="MFC4692484.1"/>
    </source>
</evidence>
<dbReference type="PANTHER" id="PTHR10961:SF7">
    <property type="entry name" value="FAD DEPENDENT OXIDOREDUCTASE DOMAIN-CONTAINING PROTEIN"/>
    <property type="match status" value="1"/>
</dbReference>
<protein>
    <submittedName>
        <fullName evidence="7">FAD-dependent oxidoreductase</fullName>
    </submittedName>
</protein>
<dbReference type="PANTHER" id="PTHR10961">
    <property type="entry name" value="PEROXISOMAL SARCOSINE OXIDASE"/>
    <property type="match status" value="1"/>
</dbReference>
<dbReference type="InterPro" id="IPR045170">
    <property type="entry name" value="MTOX"/>
</dbReference>
<feature type="domain" description="FAD dependent oxidoreductase" evidence="6">
    <location>
        <begin position="7"/>
        <end position="349"/>
    </location>
</feature>
<dbReference type="Proteomes" id="UP001596025">
    <property type="component" value="Unassembled WGS sequence"/>
</dbReference>
<reference evidence="8" key="1">
    <citation type="journal article" date="2019" name="Int. J. Syst. Evol. Microbiol.">
        <title>The Global Catalogue of Microorganisms (GCM) 10K type strain sequencing project: providing services to taxonomists for standard genome sequencing and annotation.</title>
        <authorList>
            <consortium name="The Broad Institute Genomics Platform"/>
            <consortium name="The Broad Institute Genome Sequencing Center for Infectious Disease"/>
            <person name="Wu L."/>
            <person name="Ma J."/>
        </authorList>
    </citation>
    <scope>NUCLEOTIDE SEQUENCE [LARGE SCALE GENOMIC DNA]</scope>
    <source>
        <strain evidence="8">CCUG 62763</strain>
    </source>
</reference>
<dbReference type="SUPFAM" id="SSF54373">
    <property type="entry name" value="FAD-linked reductases, C-terminal domain"/>
    <property type="match status" value="1"/>
</dbReference>
<evidence type="ECO:0000259" key="6">
    <source>
        <dbReference type="Pfam" id="PF01266"/>
    </source>
</evidence>
<feature type="region of interest" description="Disordered" evidence="5">
    <location>
        <begin position="252"/>
        <end position="277"/>
    </location>
</feature>
<keyword evidence="4" id="KW-0560">Oxidoreductase</keyword>
<evidence type="ECO:0000256" key="4">
    <source>
        <dbReference type="ARBA" id="ARBA00023002"/>
    </source>
</evidence>
<dbReference type="SUPFAM" id="SSF51905">
    <property type="entry name" value="FAD/NAD(P)-binding domain"/>
    <property type="match status" value="1"/>
</dbReference>
<comment type="caution">
    <text evidence="7">The sequence shown here is derived from an EMBL/GenBank/DDBJ whole genome shotgun (WGS) entry which is preliminary data.</text>
</comment>
<proteinExistence type="predicted"/>
<evidence type="ECO:0000256" key="3">
    <source>
        <dbReference type="ARBA" id="ARBA00022827"/>
    </source>
</evidence>
<evidence type="ECO:0000256" key="1">
    <source>
        <dbReference type="ARBA" id="ARBA00001974"/>
    </source>
</evidence>
<dbReference type="InterPro" id="IPR036188">
    <property type="entry name" value="FAD/NAD-bd_sf"/>
</dbReference>
<sequence length="369" mass="38632">MSDLRVDVAVVGAGLMGSATAWQLARRGVSVALVEAFGAGHVHGSSHGTSRIVRRAYADPFWVRLTGRAYDAWAEAEDDTGTALLRTTGGLDTGARRDPVGLARLMAAEGVPHELLSAGEAEARWPGMRFDGPVLFHPEGAVLDADAAVAAWVRRVRGLGGTVLERTRVLAVEPDGGGARVVTDGPELTAGSVVVAAGPWLPELPLGLPLPPLTVTQQQVFHFRQRDPAAAWPTFVHKGDLQLFGLPSGADGGPRPAVKVAQHDGGRPTTASTRDGVVDPASRERVTAFVREWLPGLDPEPVAQGSCLYTVTPDEDFLLDRVGPVVVASPCSGHGAKFAALIGRMAADLALGAAEVEPRFALSRMGSLV</sequence>
<evidence type="ECO:0000256" key="5">
    <source>
        <dbReference type="SAM" id="MobiDB-lite"/>
    </source>
</evidence>
<comment type="cofactor">
    <cofactor evidence="1">
        <name>FAD</name>
        <dbReference type="ChEBI" id="CHEBI:57692"/>
    </cofactor>
</comment>
<evidence type="ECO:0000256" key="2">
    <source>
        <dbReference type="ARBA" id="ARBA00022630"/>
    </source>
</evidence>
<evidence type="ECO:0000313" key="8">
    <source>
        <dbReference type="Proteomes" id="UP001596025"/>
    </source>
</evidence>
<accession>A0ABV9LEH5</accession>
<organism evidence="7 8">
    <name type="scientific">Geodermatophilus arenarius</name>
    <dbReference type="NCBI Taxonomy" id="1137990"/>
    <lineage>
        <taxon>Bacteria</taxon>
        <taxon>Bacillati</taxon>
        <taxon>Actinomycetota</taxon>
        <taxon>Actinomycetes</taxon>
        <taxon>Geodermatophilales</taxon>
        <taxon>Geodermatophilaceae</taxon>
        <taxon>Geodermatophilus</taxon>
    </lineage>
</organism>
<gene>
    <name evidence="7" type="ORF">ACFO3M_03685</name>
</gene>
<name>A0ABV9LEH5_9ACTN</name>
<keyword evidence="3" id="KW-0274">FAD</keyword>
<keyword evidence="8" id="KW-1185">Reference proteome</keyword>
<dbReference type="Gene3D" id="3.50.50.60">
    <property type="entry name" value="FAD/NAD(P)-binding domain"/>
    <property type="match status" value="1"/>
</dbReference>